<dbReference type="Gene3D" id="3.60.21.10">
    <property type="match status" value="1"/>
</dbReference>
<evidence type="ECO:0000256" key="1">
    <source>
        <dbReference type="ARBA" id="ARBA00022801"/>
    </source>
</evidence>
<keyword evidence="3" id="KW-0269">Exonuclease</keyword>
<evidence type="ECO:0000259" key="2">
    <source>
        <dbReference type="Pfam" id="PF00149"/>
    </source>
</evidence>
<dbReference type="PANTHER" id="PTHR30337">
    <property type="entry name" value="COMPONENT OF ATP-DEPENDENT DSDNA EXONUCLEASE"/>
    <property type="match status" value="1"/>
</dbReference>
<keyword evidence="3" id="KW-0540">Nuclease</keyword>
<dbReference type="Pfam" id="PF00149">
    <property type="entry name" value="Metallophos"/>
    <property type="match status" value="1"/>
</dbReference>
<dbReference type="InterPro" id="IPR050535">
    <property type="entry name" value="DNA_Repair-Maintenance_Comp"/>
</dbReference>
<sequence>MPSFVHTADLHLDTPFSARFTQRQAELRRQEMLQTFQKIAQRASEADLFFLSGDIFDSELVSGDTIAFLKRCFSNMPHTLIFIAAGNHDPFTENSIYHTLQWGKNVHIFSTEMEYVDLPQWNLRVHGRSFREEHEPRPILTVLEKKENWSNVLVLHGDVIASGESMYGPILKDDLERSGVEYAALGHIHQYSGIQRAGDTFYAYPGIPEGRGFDETGRKGFIAGEISKGRVTAEWIPVNRRSFWEITVDVSMAEDRIHVLETVRNKMKEKGSTDDIFRIILTGKLDQNLIQPELLEDQLKDSAFYFNILNRTRPAYSLQEIAEEPTLRGAFVRDMLEKMKNMPKEEQEIGFLAIEIGLRAMEER</sequence>
<gene>
    <name evidence="3" type="ORF">INF28_07265</name>
</gene>
<dbReference type="AlphaFoldDB" id="A0A9D5M3Z0"/>
<proteinExistence type="predicted"/>
<name>A0A9D5M3Z0_9FIRM</name>
<comment type="caution">
    <text evidence="3">The sequence shown here is derived from an EMBL/GenBank/DDBJ whole genome shotgun (WGS) entry which is preliminary data.</text>
</comment>
<evidence type="ECO:0000313" key="4">
    <source>
        <dbReference type="Proteomes" id="UP000806542"/>
    </source>
</evidence>
<dbReference type="EMBL" id="JADCKB010000013">
    <property type="protein sequence ID" value="MBE5040259.1"/>
    <property type="molecule type" value="Genomic_DNA"/>
</dbReference>
<dbReference type="InterPro" id="IPR004843">
    <property type="entry name" value="Calcineurin-like_PHP"/>
</dbReference>
<dbReference type="GO" id="GO:0004527">
    <property type="term" value="F:exonuclease activity"/>
    <property type="evidence" value="ECO:0007669"/>
    <property type="project" value="UniProtKB-KW"/>
</dbReference>
<evidence type="ECO:0000313" key="3">
    <source>
        <dbReference type="EMBL" id="MBE5040259.1"/>
    </source>
</evidence>
<dbReference type="Proteomes" id="UP000806542">
    <property type="component" value="Unassembled WGS sequence"/>
</dbReference>
<reference evidence="3" key="1">
    <citation type="submission" date="2020-10" db="EMBL/GenBank/DDBJ databases">
        <title>ChiBAC.</title>
        <authorList>
            <person name="Zenner C."/>
            <person name="Hitch T.C.A."/>
            <person name="Clavel T."/>
        </authorList>
    </citation>
    <scope>NUCLEOTIDE SEQUENCE</scope>
    <source>
        <strain evidence="3">DSM 107454</strain>
    </source>
</reference>
<feature type="domain" description="Calcineurin-like phosphoesterase" evidence="2">
    <location>
        <begin position="4"/>
        <end position="191"/>
    </location>
</feature>
<dbReference type="CDD" id="cd00840">
    <property type="entry name" value="MPP_Mre11_N"/>
    <property type="match status" value="1"/>
</dbReference>
<dbReference type="RefSeq" id="WP_226392811.1">
    <property type="nucleotide sequence ID" value="NZ_JADCKB010000013.1"/>
</dbReference>
<accession>A0A9D5M3Z0</accession>
<organism evidence="3 4">
    <name type="scientific">Ructibacterium gallinarum</name>
    <dbReference type="NCBI Taxonomy" id="2779355"/>
    <lineage>
        <taxon>Bacteria</taxon>
        <taxon>Bacillati</taxon>
        <taxon>Bacillota</taxon>
        <taxon>Clostridia</taxon>
        <taxon>Eubacteriales</taxon>
        <taxon>Oscillospiraceae</taxon>
        <taxon>Ructibacterium</taxon>
    </lineage>
</organism>
<dbReference type="InterPro" id="IPR041796">
    <property type="entry name" value="Mre11_N"/>
</dbReference>
<dbReference type="PANTHER" id="PTHR30337:SF7">
    <property type="entry name" value="PHOSPHOESTERASE"/>
    <property type="match status" value="1"/>
</dbReference>
<keyword evidence="4" id="KW-1185">Reference proteome</keyword>
<dbReference type="SUPFAM" id="SSF56300">
    <property type="entry name" value="Metallo-dependent phosphatases"/>
    <property type="match status" value="1"/>
</dbReference>
<protein>
    <submittedName>
        <fullName evidence="3">DNA repair exonuclease</fullName>
    </submittedName>
</protein>
<keyword evidence="1" id="KW-0378">Hydrolase</keyword>
<dbReference type="InterPro" id="IPR029052">
    <property type="entry name" value="Metallo-depent_PP-like"/>
</dbReference>